<dbReference type="InterPro" id="IPR011006">
    <property type="entry name" value="CheY-like_superfamily"/>
</dbReference>
<dbReference type="RefSeq" id="WP_229727447.1">
    <property type="nucleotide sequence ID" value="NZ_BMOK01000002.1"/>
</dbReference>
<name>A0A917VYE2_9BACL</name>
<evidence type="ECO:0000256" key="2">
    <source>
        <dbReference type="ARBA" id="ARBA00023015"/>
    </source>
</evidence>
<evidence type="ECO:0000259" key="6">
    <source>
        <dbReference type="PROSITE" id="PS50110"/>
    </source>
</evidence>
<proteinExistence type="predicted"/>
<evidence type="ECO:0000256" key="4">
    <source>
        <dbReference type="ARBA" id="ARBA00023163"/>
    </source>
</evidence>
<dbReference type="Pfam" id="PF00072">
    <property type="entry name" value="Response_reg"/>
    <property type="match status" value="1"/>
</dbReference>
<keyword evidence="2" id="KW-0805">Transcription regulation</keyword>
<feature type="domain" description="Response regulatory" evidence="6">
    <location>
        <begin position="1"/>
        <end position="108"/>
    </location>
</feature>
<accession>A0A917VYE2</accession>
<keyword evidence="3" id="KW-0238">DNA-binding</keyword>
<dbReference type="EMBL" id="BMOK01000002">
    <property type="protein sequence ID" value="GGL45254.1"/>
    <property type="molecule type" value="Genomic_DNA"/>
</dbReference>
<dbReference type="GO" id="GO:0000976">
    <property type="term" value="F:transcription cis-regulatory region binding"/>
    <property type="evidence" value="ECO:0007669"/>
    <property type="project" value="TreeGrafter"/>
</dbReference>
<dbReference type="GO" id="GO:0006355">
    <property type="term" value="P:regulation of DNA-templated transcription"/>
    <property type="evidence" value="ECO:0007669"/>
    <property type="project" value="TreeGrafter"/>
</dbReference>
<reference evidence="7" key="2">
    <citation type="submission" date="2020-09" db="EMBL/GenBank/DDBJ databases">
        <authorList>
            <person name="Sun Q."/>
            <person name="Ohkuma M."/>
        </authorList>
    </citation>
    <scope>NUCLEOTIDE SEQUENCE</scope>
    <source>
        <strain evidence="7">JCM 15325</strain>
    </source>
</reference>
<dbReference type="GO" id="GO:0032993">
    <property type="term" value="C:protein-DNA complex"/>
    <property type="evidence" value="ECO:0007669"/>
    <property type="project" value="TreeGrafter"/>
</dbReference>
<evidence type="ECO:0000313" key="8">
    <source>
        <dbReference type="Proteomes" id="UP000654670"/>
    </source>
</evidence>
<feature type="modified residue" description="4-aspartylphosphate" evidence="5">
    <location>
        <position position="48"/>
    </location>
</feature>
<keyword evidence="1 5" id="KW-0597">Phosphoprotein</keyword>
<dbReference type="Gene3D" id="3.40.50.2300">
    <property type="match status" value="1"/>
</dbReference>
<reference evidence="7" key="1">
    <citation type="journal article" date="2014" name="Int. J. Syst. Evol. Microbiol.">
        <title>Complete genome sequence of Corynebacterium casei LMG S-19264T (=DSM 44701T), isolated from a smear-ripened cheese.</title>
        <authorList>
            <consortium name="US DOE Joint Genome Institute (JGI-PGF)"/>
            <person name="Walter F."/>
            <person name="Albersmeier A."/>
            <person name="Kalinowski J."/>
            <person name="Ruckert C."/>
        </authorList>
    </citation>
    <scope>NUCLEOTIDE SEQUENCE</scope>
    <source>
        <strain evidence="7">JCM 15325</strain>
    </source>
</reference>
<dbReference type="SMART" id="SM00448">
    <property type="entry name" value="REC"/>
    <property type="match status" value="1"/>
</dbReference>
<comment type="caution">
    <text evidence="7">The sequence shown here is derived from an EMBL/GenBank/DDBJ whole genome shotgun (WGS) entry which is preliminary data.</text>
</comment>
<dbReference type="GO" id="GO:0000156">
    <property type="term" value="F:phosphorelay response regulator activity"/>
    <property type="evidence" value="ECO:0007669"/>
    <property type="project" value="TreeGrafter"/>
</dbReference>
<dbReference type="GO" id="GO:0005829">
    <property type="term" value="C:cytosol"/>
    <property type="evidence" value="ECO:0007669"/>
    <property type="project" value="TreeGrafter"/>
</dbReference>
<dbReference type="InterPro" id="IPR001789">
    <property type="entry name" value="Sig_transdc_resp-reg_receiver"/>
</dbReference>
<sequence>MIVEDDAKIAALLAHYLKKYDLDAYIADDFGRIAVIFDEQKPRLVLMDINLPKFDGYYWCQKIRMISLCPIIFLSARDSEIVQVMALENGADDYMTKPYNSAEADIFS</sequence>
<evidence type="ECO:0000313" key="7">
    <source>
        <dbReference type="EMBL" id="GGL45254.1"/>
    </source>
</evidence>
<dbReference type="InterPro" id="IPR039420">
    <property type="entry name" value="WalR-like"/>
</dbReference>
<dbReference type="AlphaFoldDB" id="A0A917VYE2"/>
<dbReference type="SUPFAM" id="SSF52172">
    <property type="entry name" value="CheY-like"/>
    <property type="match status" value="1"/>
</dbReference>
<keyword evidence="8" id="KW-1185">Reference proteome</keyword>
<evidence type="ECO:0000256" key="5">
    <source>
        <dbReference type="PROSITE-ProRule" id="PRU00169"/>
    </source>
</evidence>
<protein>
    <recommendedName>
        <fullName evidence="6">Response regulatory domain-containing protein</fullName>
    </recommendedName>
</protein>
<keyword evidence="4" id="KW-0804">Transcription</keyword>
<dbReference type="PANTHER" id="PTHR48111:SF31">
    <property type="entry name" value="TRANSCRIPTIONAL REGULATORY PROTEIN YXDJ"/>
    <property type="match status" value="1"/>
</dbReference>
<dbReference type="PANTHER" id="PTHR48111">
    <property type="entry name" value="REGULATOR OF RPOS"/>
    <property type="match status" value="1"/>
</dbReference>
<evidence type="ECO:0000256" key="3">
    <source>
        <dbReference type="ARBA" id="ARBA00023125"/>
    </source>
</evidence>
<dbReference type="Proteomes" id="UP000654670">
    <property type="component" value="Unassembled WGS sequence"/>
</dbReference>
<gene>
    <name evidence="7" type="ORF">GCM10007968_06690</name>
</gene>
<evidence type="ECO:0000256" key="1">
    <source>
        <dbReference type="ARBA" id="ARBA00022553"/>
    </source>
</evidence>
<organism evidence="7 8">
    <name type="scientific">Sporolactobacillus putidus</name>
    <dbReference type="NCBI Taxonomy" id="492735"/>
    <lineage>
        <taxon>Bacteria</taxon>
        <taxon>Bacillati</taxon>
        <taxon>Bacillota</taxon>
        <taxon>Bacilli</taxon>
        <taxon>Bacillales</taxon>
        <taxon>Sporolactobacillaceae</taxon>
        <taxon>Sporolactobacillus</taxon>
    </lineage>
</organism>
<dbReference type="PROSITE" id="PS50110">
    <property type="entry name" value="RESPONSE_REGULATORY"/>
    <property type="match status" value="1"/>
</dbReference>